<feature type="domain" description="GGDEF" evidence="3">
    <location>
        <begin position="325"/>
        <end position="452"/>
    </location>
</feature>
<dbReference type="PROSITE" id="PS50887">
    <property type="entry name" value="GGDEF"/>
    <property type="match status" value="1"/>
</dbReference>
<sequence>MKKMNRVARLYYLYIIIVIAMVFLLTDFLFQYYLDAHYKAHLEELDSHAQKSAQLIQESIMRKIYVVDTLRIILELTDYDVSKFQEWAPYIFESEQGIACIQLAPSGIISNIYPLEGNEEAIGYHLIEDENPSDAKWAIEPQALTFRGPTTLVQHDKKSIVSTGPIFIEKNLEKAFWGFSIVVFDMEDVGFSHFIDDEVYNYRILNQSQDQENTSVIYESDNYSDELQAESNILVPGGQWTIQMSFKKMDNFKLIRATFYSLGLLSAGLFIVISIKKRNQALEIQKLNEELKRISLEDELTGCHNRRYFESIAMREQKRVTRYNARTSAIMLDIDFFKDVNDQYGHHVGDLVLKELAKIMMENIRTSDDLARWGGEEFIILLPNTGGEEAVKVAEKLREKIEKKLFERELKITASFGVTEYIPSESYDSLFKRVDSAVYMAKERGRNQVVLK</sequence>
<dbReference type="InterPro" id="IPR043128">
    <property type="entry name" value="Rev_trsase/Diguanyl_cyclase"/>
</dbReference>
<dbReference type="Pfam" id="PF03924">
    <property type="entry name" value="CHASE"/>
    <property type="match status" value="1"/>
</dbReference>
<keyword evidence="1" id="KW-0472">Membrane</keyword>
<dbReference type="SMART" id="SM00267">
    <property type="entry name" value="GGDEF"/>
    <property type="match status" value="1"/>
</dbReference>
<dbReference type="PANTHER" id="PTHR45138">
    <property type="entry name" value="REGULATORY COMPONENTS OF SENSORY TRANSDUCTION SYSTEM"/>
    <property type="match status" value="1"/>
</dbReference>
<dbReference type="InterPro" id="IPR006189">
    <property type="entry name" value="CHASE_dom"/>
</dbReference>
<feature type="transmembrane region" description="Helical" evidence="1">
    <location>
        <begin position="12"/>
        <end position="34"/>
    </location>
</feature>
<evidence type="ECO:0000259" key="3">
    <source>
        <dbReference type="PROSITE" id="PS50887"/>
    </source>
</evidence>
<dbReference type="InterPro" id="IPR050469">
    <property type="entry name" value="Diguanylate_Cyclase"/>
</dbReference>
<reference evidence="4 5" key="1">
    <citation type="submission" date="2020-11" db="EMBL/GenBank/DDBJ databases">
        <title>Fusibacter basophilias sp. nov.</title>
        <authorList>
            <person name="Qiu D."/>
        </authorList>
    </citation>
    <scope>NUCLEOTIDE SEQUENCE [LARGE SCALE GENOMIC DNA]</scope>
    <source>
        <strain evidence="4 5">Q10-2</strain>
    </source>
</reference>
<dbReference type="PROSITE" id="PS50839">
    <property type="entry name" value="CHASE"/>
    <property type="match status" value="1"/>
</dbReference>
<keyword evidence="1" id="KW-0812">Transmembrane</keyword>
<dbReference type="SUPFAM" id="SSF55073">
    <property type="entry name" value="Nucleotide cyclase"/>
    <property type="match status" value="1"/>
</dbReference>
<feature type="domain" description="CHASE" evidence="2">
    <location>
        <begin position="105"/>
        <end position="189"/>
    </location>
</feature>
<dbReference type="InterPro" id="IPR029787">
    <property type="entry name" value="Nucleotide_cyclase"/>
</dbReference>
<dbReference type="Gene3D" id="3.30.70.270">
    <property type="match status" value="1"/>
</dbReference>
<name>A0ABR9ZTB2_9FIRM</name>
<dbReference type="CDD" id="cd01949">
    <property type="entry name" value="GGDEF"/>
    <property type="match status" value="1"/>
</dbReference>
<comment type="caution">
    <text evidence="4">The sequence shown here is derived from an EMBL/GenBank/DDBJ whole genome shotgun (WGS) entry which is preliminary data.</text>
</comment>
<dbReference type="Pfam" id="PF00990">
    <property type="entry name" value="GGDEF"/>
    <property type="match status" value="1"/>
</dbReference>
<dbReference type="EMBL" id="JADKNH010000005">
    <property type="protein sequence ID" value="MBF4693378.1"/>
    <property type="molecule type" value="Genomic_DNA"/>
</dbReference>
<evidence type="ECO:0000313" key="4">
    <source>
        <dbReference type="EMBL" id="MBF4693378.1"/>
    </source>
</evidence>
<evidence type="ECO:0000256" key="1">
    <source>
        <dbReference type="SAM" id="Phobius"/>
    </source>
</evidence>
<dbReference type="InterPro" id="IPR000160">
    <property type="entry name" value="GGDEF_dom"/>
</dbReference>
<gene>
    <name evidence="4" type="ORF">ISU02_09615</name>
</gene>
<organism evidence="4 5">
    <name type="scientific">Fusibacter ferrireducens</name>
    <dbReference type="NCBI Taxonomy" id="2785058"/>
    <lineage>
        <taxon>Bacteria</taxon>
        <taxon>Bacillati</taxon>
        <taxon>Bacillota</taxon>
        <taxon>Clostridia</taxon>
        <taxon>Eubacteriales</taxon>
        <taxon>Eubacteriales Family XII. Incertae Sedis</taxon>
        <taxon>Fusibacter</taxon>
    </lineage>
</organism>
<dbReference type="NCBIfam" id="TIGR00254">
    <property type="entry name" value="GGDEF"/>
    <property type="match status" value="1"/>
</dbReference>
<keyword evidence="5" id="KW-1185">Reference proteome</keyword>
<keyword evidence="1" id="KW-1133">Transmembrane helix</keyword>
<accession>A0ABR9ZTB2</accession>
<protein>
    <submittedName>
        <fullName evidence="4">Sensor domain-containing diguanylate cyclase</fullName>
    </submittedName>
</protein>
<dbReference type="SMART" id="SM01079">
    <property type="entry name" value="CHASE"/>
    <property type="match status" value="1"/>
</dbReference>
<feature type="transmembrane region" description="Helical" evidence="1">
    <location>
        <begin position="257"/>
        <end position="275"/>
    </location>
</feature>
<dbReference type="PANTHER" id="PTHR45138:SF9">
    <property type="entry name" value="DIGUANYLATE CYCLASE DGCM-RELATED"/>
    <property type="match status" value="1"/>
</dbReference>
<dbReference type="RefSeq" id="WP_194701614.1">
    <property type="nucleotide sequence ID" value="NZ_JADKNH010000005.1"/>
</dbReference>
<proteinExistence type="predicted"/>
<evidence type="ECO:0000259" key="2">
    <source>
        <dbReference type="PROSITE" id="PS50839"/>
    </source>
</evidence>
<dbReference type="Proteomes" id="UP000614200">
    <property type="component" value="Unassembled WGS sequence"/>
</dbReference>
<evidence type="ECO:0000313" key="5">
    <source>
        <dbReference type="Proteomes" id="UP000614200"/>
    </source>
</evidence>